<evidence type="ECO:0000256" key="2">
    <source>
        <dbReference type="ARBA" id="ARBA00022679"/>
    </source>
</evidence>
<reference evidence="7" key="1">
    <citation type="submission" date="2018-09" db="EMBL/GenBank/DDBJ databases">
        <title>Draft Genome Sequence of Mediterraneibacter sp. KCTC 15684.</title>
        <authorList>
            <person name="Kim J.S."/>
            <person name="Han K.I."/>
            <person name="Suh M.K."/>
            <person name="Lee K.C."/>
            <person name="Eom M.K."/>
            <person name="Lee J.H."/>
            <person name="Park S.H."/>
            <person name="Kang S.W."/>
            <person name="Park J.E."/>
            <person name="Oh B.S."/>
            <person name="Yu S.Y."/>
            <person name="Choi S.H."/>
            <person name="Lee D.H."/>
            <person name="Yoon H."/>
            <person name="Kim B."/>
            <person name="Yang S.J."/>
            <person name="Lee J.S."/>
        </authorList>
    </citation>
    <scope>NUCLEOTIDE SEQUENCE [LARGE SCALE GENOMIC DNA]</scope>
    <source>
        <strain evidence="7">KCTC 15684</strain>
    </source>
</reference>
<evidence type="ECO:0000256" key="3">
    <source>
        <dbReference type="ARBA" id="ARBA00022777"/>
    </source>
</evidence>
<comment type="caution">
    <text evidence="6">The sequence shown here is derived from an EMBL/GenBank/DDBJ whole genome shotgun (WGS) entry which is preliminary data.</text>
</comment>
<feature type="domain" description="Carbohydrate kinase FGGY C-terminal" evidence="5">
    <location>
        <begin position="261"/>
        <end position="454"/>
    </location>
</feature>
<dbReference type="EMBL" id="BHGK01000001">
    <property type="protein sequence ID" value="GCA65572.1"/>
    <property type="molecule type" value="Genomic_DNA"/>
</dbReference>
<dbReference type="PANTHER" id="PTHR43095:SF2">
    <property type="entry name" value="GLUCONOKINASE"/>
    <property type="match status" value="1"/>
</dbReference>
<keyword evidence="3 6" id="KW-0418">Kinase</keyword>
<sequence length="516" mass="56989">MGKYVCGIDIGTTGVKVMIFGLDGTVMSSAYTEYPCTFPRSGWVEQDGEMTWTKTCETSRRAIEESGLDPKEIVAIGLSTQRCTITPIDKDGNALCTSISWQDARSFEEVEEIKQIIGEEEFYKITGMPVGTLLPVTEIMWLKKNQPELYERADLFVLDQERILHKLGVEGYYEDWSNGSMYGLMDINKFEWDLELTKKLGINPKKLPKLVPSGKILGEVPPSVSYLTGFAEGTLLVSGGGDQQCAGIGAGAIKSGVIEVAMGTSGVTLGYMDKPNMDPTMEMPCSAHTIAGKWESEGLQNAAAASYKWFRNEFAYQENLVAQEKGMSVYDVINEKIEQVDPGCNGLICIPYLAGSAAPHWDPFARGTFIGFTLGHTREDMARAIMEGVTYEAKEIIEKMIANGMEVNEILLNGGGAKGPVWCQIQADMYGKTCTTLDIEEATTLGAAILAALGAGLFETVEEAVDRMLRKKEVYNPNMKNHELYNRYFQIYKDAYKALSDANIYERLVKLALENK</sequence>
<dbReference type="InterPro" id="IPR043129">
    <property type="entry name" value="ATPase_NBD"/>
</dbReference>
<evidence type="ECO:0000256" key="1">
    <source>
        <dbReference type="ARBA" id="ARBA00009156"/>
    </source>
</evidence>
<dbReference type="Proteomes" id="UP000265643">
    <property type="component" value="Unassembled WGS sequence"/>
</dbReference>
<dbReference type="Gene3D" id="3.30.420.40">
    <property type="match status" value="2"/>
</dbReference>
<dbReference type="GO" id="GO:0005975">
    <property type="term" value="P:carbohydrate metabolic process"/>
    <property type="evidence" value="ECO:0007669"/>
    <property type="project" value="InterPro"/>
</dbReference>
<dbReference type="SUPFAM" id="SSF53067">
    <property type="entry name" value="Actin-like ATPase domain"/>
    <property type="match status" value="2"/>
</dbReference>
<keyword evidence="2" id="KW-0808">Transferase</keyword>
<evidence type="ECO:0000313" key="6">
    <source>
        <dbReference type="EMBL" id="GCA65572.1"/>
    </source>
</evidence>
<dbReference type="Pfam" id="PF02782">
    <property type="entry name" value="FGGY_C"/>
    <property type="match status" value="1"/>
</dbReference>
<gene>
    <name evidence="6" type="primary">xylB_1</name>
    <name evidence="6" type="ORF">KGMB01110_00080</name>
</gene>
<accession>A0A391PG77</accession>
<feature type="domain" description="Carbohydrate kinase FGGY N-terminal" evidence="4">
    <location>
        <begin position="4"/>
        <end position="249"/>
    </location>
</feature>
<comment type="similarity">
    <text evidence="1">Belongs to the FGGY kinase family.</text>
</comment>
<dbReference type="CDD" id="cd07779">
    <property type="entry name" value="ASKHA_NBD_FGGY_YgcE-like"/>
    <property type="match status" value="1"/>
</dbReference>
<dbReference type="InterPro" id="IPR000577">
    <property type="entry name" value="Carb_kinase_FGGY"/>
</dbReference>
<dbReference type="AlphaFoldDB" id="A0A391PG77"/>
<protein>
    <submittedName>
        <fullName evidence="6">Xylulokinase</fullName>
    </submittedName>
</protein>
<evidence type="ECO:0000313" key="7">
    <source>
        <dbReference type="Proteomes" id="UP000265643"/>
    </source>
</evidence>
<evidence type="ECO:0000259" key="5">
    <source>
        <dbReference type="Pfam" id="PF02782"/>
    </source>
</evidence>
<name>A0A391PG77_9FIRM</name>
<evidence type="ECO:0000259" key="4">
    <source>
        <dbReference type="Pfam" id="PF00370"/>
    </source>
</evidence>
<dbReference type="PIRSF" id="PIRSF000538">
    <property type="entry name" value="GlpK"/>
    <property type="match status" value="1"/>
</dbReference>
<dbReference type="Pfam" id="PF00370">
    <property type="entry name" value="FGGY_N"/>
    <property type="match status" value="1"/>
</dbReference>
<keyword evidence="7" id="KW-1185">Reference proteome</keyword>
<dbReference type="RefSeq" id="WP_117602256.1">
    <property type="nucleotide sequence ID" value="NZ_BHGK01000001.1"/>
</dbReference>
<dbReference type="InterPro" id="IPR018485">
    <property type="entry name" value="FGGY_C"/>
</dbReference>
<dbReference type="InterPro" id="IPR018484">
    <property type="entry name" value="FGGY_N"/>
</dbReference>
<organism evidence="6 7">
    <name type="scientific">Mediterraneibacter butyricigenes</name>
    <dbReference type="NCBI Taxonomy" id="2316025"/>
    <lineage>
        <taxon>Bacteria</taxon>
        <taxon>Bacillati</taxon>
        <taxon>Bacillota</taxon>
        <taxon>Clostridia</taxon>
        <taxon>Lachnospirales</taxon>
        <taxon>Lachnospiraceae</taxon>
        <taxon>Mediterraneibacter</taxon>
    </lineage>
</organism>
<dbReference type="InterPro" id="IPR050406">
    <property type="entry name" value="FGGY_Carb_Kinase"/>
</dbReference>
<dbReference type="GO" id="GO:0016301">
    <property type="term" value="F:kinase activity"/>
    <property type="evidence" value="ECO:0007669"/>
    <property type="project" value="UniProtKB-KW"/>
</dbReference>
<proteinExistence type="inferred from homology"/>
<dbReference type="PANTHER" id="PTHR43095">
    <property type="entry name" value="SUGAR KINASE"/>
    <property type="match status" value="1"/>
</dbReference>